<feature type="transmembrane region" description="Helical" evidence="8">
    <location>
        <begin position="327"/>
        <end position="348"/>
    </location>
</feature>
<evidence type="ECO:0000313" key="9">
    <source>
        <dbReference type="EMBL" id="QDT11690.1"/>
    </source>
</evidence>
<dbReference type="Proteomes" id="UP000319817">
    <property type="component" value="Chromosome"/>
</dbReference>
<keyword evidence="5 8" id="KW-1133">Transmembrane helix</keyword>
<keyword evidence="4 8" id="KW-0812">Transmembrane</keyword>
<keyword evidence="10" id="KW-1185">Reference proteome</keyword>
<protein>
    <submittedName>
        <fullName evidence="9">Inner membrane permease YgbN</fullName>
    </submittedName>
</protein>
<dbReference type="AlphaFoldDB" id="A0A517NX26"/>
<dbReference type="PANTHER" id="PTHR30354:SF22">
    <property type="entry name" value="HIGH-AFFINITY GLUCONATE TRANSPORTER"/>
    <property type="match status" value="1"/>
</dbReference>
<evidence type="ECO:0000256" key="7">
    <source>
        <dbReference type="ARBA" id="ARBA00049663"/>
    </source>
</evidence>
<dbReference type="RefSeq" id="WP_145419484.1">
    <property type="nucleotide sequence ID" value="NZ_CP036526.1"/>
</dbReference>
<keyword evidence="2" id="KW-0813">Transport</keyword>
<evidence type="ECO:0000256" key="2">
    <source>
        <dbReference type="ARBA" id="ARBA00022448"/>
    </source>
</evidence>
<evidence type="ECO:0000256" key="1">
    <source>
        <dbReference type="ARBA" id="ARBA00004651"/>
    </source>
</evidence>
<gene>
    <name evidence="9" type="primary">ygbN</name>
    <name evidence="9" type="ORF">K239x_36900</name>
</gene>
<reference evidence="9 10" key="1">
    <citation type="submission" date="2019-02" db="EMBL/GenBank/DDBJ databases">
        <title>Deep-cultivation of Planctomycetes and their phenomic and genomic characterization uncovers novel biology.</title>
        <authorList>
            <person name="Wiegand S."/>
            <person name="Jogler M."/>
            <person name="Boedeker C."/>
            <person name="Pinto D."/>
            <person name="Vollmers J."/>
            <person name="Rivas-Marin E."/>
            <person name="Kohn T."/>
            <person name="Peeters S.H."/>
            <person name="Heuer A."/>
            <person name="Rast P."/>
            <person name="Oberbeckmann S."/>
            <person name="Bunk B."/>
            <person name="Jeske O."/>
            <person name="Meyerdierks A."/>
            <person name="Storesund J.E."/>
            <person name="Kallscheuer N."/>
            <person name="Luecker S."/>
            <person name="Lage O.M."/>
            <person name="Pohl T."/>
            <person name="Merkel B.J."/>
            <person name="Hornburger P."/>
            <person name="Mueller R.-W."/>
            <person name="Bruemmer F."/>
            <person name="Labrenz M."/>
            <person name="Spormann A.M."/>
            <person name="Op den Camp H."/>
            <person name="Overmann J."/>
            <person name="Amann R."/>
            <person name="Jetten M.S.M."/>
            <person name="Mascher T."/>
            <person name="Medema M.H."/>
            <person name="Devos D.P."/>
            <person name="Kaster A.-K."/>
            <person name="Ovreas L."/>
            <person name="Rohde M."/>
            <person name="Galperin M.Y."/>
            <person name="Jogler C."/>
        </authorList>
    </citation>
    <scope>NUCLEOTIDE SEQUENCE [LARGE SCALE GENOMIC DNA]</scope>
    <source>
        <strain evidence="9 10">K23_9</strain>
    </source>
</reference>
<accession>A0A517NX26</accession>
<feature type="transmembrane region" description="Helical" evidence="8">
    <location>
        <begin position="368"/>
        <end position="401"/>
    </location>
</feature>
<dbReference type="PANTHER" id="PTHR30354">
    <property type="entry name" value="GNT FAMILY GLUCONATE TRANSPORTER"/>
    <property type="match status" value="1"/>
</dbReference>
<evidence type="ECO:0000256" key="5">
    <source>
        <dbReference type="ARBA" id="ARBA00022989"/>
    </source>
</evidence>
<dbReference type="EMBL" id="CP036526">
    <property type="protein sequence ID" value="QDT11690.1"/>
    <property type="molecule type" value="Genomic_DNA"/>
</dbReference>
<feature type="transmembrane region" description="Helical" evidence="8">
    <location>
        <begin position="456"/>
        <end position="477"/>
    </location>
</feature>
<feature type="transmembrane region" description="Helical" evidence="8">
    <location>
        <begin position="126"/>
        <end position="149"/>
    </location>
</feature>
<feature type="transmembrane region" description="Helical" evidence="8">
    <location>
        <begin position="6"/>
        <end position="39"/>
    </location>
</feature>
<keyword evidence="3" id="KW-1003">Cell membrane</keyword>
<dbReference type="OrthoDB" id="9787129at2"/>
<feature type="transmembrane region" description="Helical" evidence="8">
    <location>
        <begin position="297"/>
        <end position="315"/>
    </location>
</feature>
<feature type="transmembrane region" description="Helical" evidence="8">
    <location>
        <begin position="257"/>
        <end position="277"/>
    </location>
</feature>
<sequence>MDVWWIVALSVALVLVSILVFRLHAFLTLLLAGLLVAALTSTASLQDFANAEVSRDNLSSTQAEKFVTSSAPARLTTAFGETVGKIGILIAMASIIGQCLLESGAARQIVDRMLKVVGPRRAPEALAASAFVLSIPVFFDTVFYLMIPLARSLRERVGKDYVLFILAIFAGGSLAHSLIPPTPGPLLVAKEFNVDLGVMLLAGFAIGGCGSIVALLTARLINRFVDVPLRSGADSESAEPESMIDDSTPRPSLIESLIPILIPVVLITVASMLSYAIKSGSIEANTLTRAFGLLGDKNIAISLGVVFALTLTRYCQTEKRKSLVTRSLASAGNIILITAAGGAFGAMLRQAGIAGAVTEMVKDVPAIWLLPVAFAVTAAIRTVQGSATVAMITSAGVLIGLADAQGLPFHRVYLCMAIGAGSKPISWMTDSGFWIMTRMSGMTETEGLKTIPLMSTVMGIAALIFTMIFATLVPGVAPQ</sequence>
<proteinExistence type="inferred from homology"/>
<feature type="transmembrane region" description="Helical" evidence="8">
    <location>
        <begin position="161"/>
        <end position="179"/>
    </location>
</feature>
<evidence type="ECO:0000256" key="4">
    <source>
        <dbReference type="ARBA" id="ARBA00022692"/>
    </source>
</evidence>
<comment type="similarity">
    <text evidence="7">Belongs to the GntP permease family.</text>
</comment>
<dbReference type="Pfam" id="PF02447">
    <property type="entry name" value="GntP_permease"/>
    <property type="match status" value="1"/>
</dbReference>
<evidence type="ECO:0000313" key="10">
    <source>
        <dbReference type="Proteomes" id="UP000319817"/>
    </source>
</evidence>
<comment type="subcellular location">
    <subcellularLocation>
        <location evidence="1">Cell membrane</location>
        <topology evidence="1">Multi-pass membrane protein</topology>
    </subcellularLocation>
</comment>
<evidence type="ECO:0000256" key="8">
    <source>
        <dbReference type="SAM" id="Phobius"/>
    </source>
</evidence>
<dbReference type="GO" id="GO:0015128">
    <property type="term" value="F:gluconate transmembrane transporter activity"/>
    <property type="evidence" value="ECO:0007669"/>
    <property type="project" value="InterPro"/>
</dbReference>
<organism evidence="9 10">
    <name type="scientific">Stieleria marina</name>
    <dbReference type="NCBI Taxonomy" id="1930275"/>
    <lineage>
        <taxon>Bacteria</taxon>
        <taxon>Pseudomonadati</taxon>
        <taxon>Planctomycetota</taxon>
        <taxon>Planctomycetia</taxon>
        <taxon>Pirellulales</taxon>
        <taxon>Pirellulaceae</taxon>
        <taxon>Stieleria</taxon>
    </lineage>
</organism>
<keyword evidence="6 8" id="KW-0472">Membrane</keyword>
<feature type="transmembrane region" description="Helical" evidence="8">
    <location>
        <begin position="199"/>
        <end position="221"/>
    </location>
</feature>
<dbReference type="GO" id="GO:0005886">
    <property type="term" value="C:plasma membrane"/>
    <property type="evidence" value="ECO:0007669"/>
    <property type="project" value="UniProtKB-SubCell"/>
</dbReference>
<evidence type="ECO:0000256" key="6">
    <source>
        <dbReference type="ARBA" id="ARBA00023136"/>
    </source>
</evidence>
<name>A0A517NX26_9BACT</name>
<evidence type="ECO:0000256" key="3">
    <source>
        <dbReference type="ARBA" id="ARBA00022475"/>
    </source>
</evidence>
<dbReference type="InterPro" id="IPR003474">
    <property type="entry name" value="Glcn_transporter"/>
</dbReference>